<keyword evidence="5" id="KW-1185">Reference proteome</keyword>
<feature type="domain" description="CobW C-terminal" evidence="3">
    <location>
        <begin position="275"/>
        <end position="358"/>
    </location>
</feature>
<dbReference type="InterPro" id="IPR051316">
    <property type="entry name" value="Zinc-reg_GTPase_activator"/>
</dbReference>
<gene>
    <name evidence="4" type="ORF">ACFQ45_04780</name>
</gene>
<dbReference type="SUPFAM" id="SSF52540">
    <property type="entry name" value="P-loop containing nucleoside triphosphate hydrolases"/>
    <property type="match status" value="1"/>
</dbReference>
<dbReference type="Pfam" id="PF07683">
    <property type="entry name" value="CobW_C"/>
    <property type="match status" value="1"/>
</dbReference>
<sequence length="360" mass="40601">MNEQSKAIPTNIITGFLGVGKTTTINALLANKPEGEVWAVLVNEFGQVGIDQEMMPTQDGLHIKELAGGCICCSLGASLGQTLRALIEQAKPDRLIIEPTGIGHPEGIIDTLMGPNFKTVLDLRATVCLLDPRWLEEEGVINNEIFHDQLNLSDVVLINKCDLATPEQIEVAESGLNDMFPPKQFIGRITQGNIDPALLDLVRNGQLKAQFPDAHAHHDHEHSHHDHDHDHNHNHNHNHNHDHHDHSHHDHSHHEAQPEPGQPIRKTGHGSGLYSCGWIFHRDDCFDYWELEKILTGLKGVNRVKGVIRIGTAWVFFNRVNDEHDFDKVAYRRDTRIEIISPTDLDWQQIEQEMLACLQH</sequence>
<comment type="function">
    <text evidence="1">Zinc chaperone that directly transfers zinc cofactor to target proteins, thereby activating them. Zinc is transferred from the CXCC motif in the GTPase domain to the zinc binding site in target proteins in a process requiring GTP hydrolysis.</text>
</comment>
<dbReference type="PANTHER" id="PTHR13748">
    <property type="entry name" value="COBW-RELATED"/>
    <property type="match status" value="1"/>
</dbReference>
<dbReference type="InterPro" id="IPR003495">
    <property type="entry name" value="CobW/HypB/UreG_nucleotide-bd"/>
</dbReference>
<evidence type="ECO:0000259" key="3">
    <source>
        <dbReference type="SMART" id="SM00833"/>
    </source>
</evidence>
<dbReference type="CDD" id="cd03112">
    <property type="entry name" value="CobW-like"/>
    <property type="match status" value="1"/>
</dbReference>
<evidence type="ECO:0000313" key="5">
    <source>
        <dbReference type="Proteomes" id="UP001597059"/>
    </source>
</evidence>
<dbReference type="EMBL" id="JBHTMN010000006">
    <property type="protein sequence ID" value="MFD1382664.1"/>
    <property type="molecule type" value="Genomic_DNA"/>
</dbReference>
<dbReference type="RefSeq" id="WP_377365839.1">
    <property type="nucleotide sequence ID" value="NZ_JBHTMN010000006.1"/>
</dbReference>
<evidence type="ECO:0000256" key="2">
    <source>
        <dbReference type="SAM" id="MobiDB-lite"/>
    </source>
</evidence>
<organism evidence="4 5">
    <name type="scientific">Rhodanobacter aciditrophus</name>
    <dbReference type="NCBI Taxonomy" id="1623218"/>
    <lineage>
        <taxon>Bacteria</taxon>
        <taxon>Pseudomonadati</taxon>
        <taxon>Pseudomonadota</taxon>
        <taxon>Gammaproteobacteria</taxon>
        <taxon>Lysobacterales</taxon>
        <taxon>Rhodanobacteraceae</taxon>
        <taxon>Rhodanobacter</taxon>
    </lineage>
</organism>
<dbReference type="Pfam" id="PF02492">
    <property type="entry name" value="cobW"/>
    <property type="match status" value="1"/>
</dbReference>
<feature type="compositionally biased region" description="Basic and acidic residues" evidence="2">
    <location>
        <begin position="214"/>
        <end position="233"/>
    </location>
</feature>
<evidence type="ECO:0000313" key="4">
    <source>
        <dbReference type="EMBL" id="MFD1382664.1"/>
    </source>
</evidence>
<dbReference type="PANTHER" id="PTHR13748:SF46">
    <property type="entry name" value="ZINC CHAPERONE YEIR"/>
    <property type="match status" value="1"/>
</dbReference>
<feature type="compositionally biased region" description="Basic and acidic residues" evidence="2">
    <location>
        <begin position="242"/>
        <end position="257"/>
    </location>
</feature>
<dbReference type="InterPro" id="IPR011629">
    <property type="entry name" value="CobW-like_C"/>
</dbReference>
<proteinExistence type="predicted"/>
<evidence type="ECO:0000256" key="1">
    <source>
        <dbReference type="ARBA" id="ARBA00045658"/>
    </source>
</evidence>
<comment type="caution">
    <text evidence="4">The sequence shown here is derived from an EMBL/GenBank/DDBJ whole genome shotgun (WGS) entry which is preliminary data.</text>
</comment>
<name>A0ABW4AYM4_9GAMM</name>
<dbReference type="Gene3D" id="3.40.50.300">
    <property type="entry name" value="P-loop containing nucleotide triphosphate hydrolases"/>
    <property type="match status" value="1"/>
</dbReference>
<dbReference type="Proteomes" id="UP001597059">
    <property type="component" value="Unassembled WGS sequence"/>
</dbReference>
<reference evidence="5" key="1">
    <citation type="journal article" date="2019" name="Int. J. Syst. Evol. Microbiol.">
        <title>The Global Catalogue of Microorganisms (GCM) 10K type strain sequencing project: providing services to taxonomists for standard genome sequencing and annotation.</title>
        <authorList>
            <consortium name="The Broad Institute Genomics Platform"/>
            <consortium name="The Broad Institute Genome Sequencing Center for Infectious Disease"/>
            <person name="Wu L."/>
            <person name="Ma J."/>
        </authorList>
    </citation>
    <scope>NUCLEOTIDE SEQUENCE [LARGE SCALE GENOMIC DNA]</scope>
    <source>
        <strain evidence="5">JCM 30774</strain>
    </source>
</reference>
<feature type="region of interest" description="Disordered" evidence="2">
    <location>
        <begin position="213"/>
        <end position="267"/>
    </location>
</feature>
<dbReference type="SMART" id="SM00833">
    <property type="entry name" value="CobW_C"/>
    <property type="match status" value="1"/>
</dbReference>
<accession>A0ABW4AYM4</accession>
<dbReference type="InterPro" id="IPR027417">
    <property type="entry name" value="P-loop_NTPase"/>
</dbReference>
<protein>
    <submittedName>
        <fullName evidence="4">CobW family GTP-binding protein</fullName>
    </submittedName>
</protein>